<keyword evidence="4" id="KW-1185">Reference proteome</keyword>
<dbReference type="RefSeq" id="WP_311662633.1">
    <property type="nucleotide sequence ID" value="NZ_JAVRHT010000010.1"/>
</dbReference>
<keyword evidence="2" id="KW-0732">Signal</keyword>
<feature type="compositionally biased region" description="Low complexity" evidence="1">
    <location>
        <begin position="63"/>
        <end position="79"/>
    </location>
</feature>
<sequence length="85" mass="8347">MKKTLLVALAVVGLPLAGCADNEAVEAVTPATDAPALAAPAVVAEPLATDTLVAPEAELTAEPLTEEGVAAPVEGEAPVQDGTTM</sequence>
<organism evidence="3 4">
    <name type="scientific">Rubrivirga litoralis</name>
    <dbReference type="NCBI Taxonomy" id="3075598"/>
    <lineage>
        <taxon>Bacteria</taxon>
        <taxon>Pseudomonadati</taxon>
        <taxon>Rhodothermota</taxon>
        <taxon>Rhodothermia</taxon>
        <taxon>Rhodothermales</taxon>
        <taxon>Rubricoccaceae</taxon>
        <taxon>Rubrivirga</taxon>
    </lineage>
</organism>
<evidence type="ECO:0000256" key="2">
    <source>
        <dbReference type="SAM" id="SignalP"/>
    </source>
</evidence>
<comment type="caution">
    <text evidence="3">The sequence shown here is derived from an EMBL/GenBank/DDBJ whole genome shotgun (WGS) entry which is preliminary data.</text>
</comment>
<evidence type="ECO:0000313" key="3">
    <source>
        <dbReference type="EMBL" id="MDT0631290.1"/>
    </source>
</evidence>
<name>A0ABU3BPS4_9BACT</name>
<reference evidence="3 4" key="1">
    <citation type="submission" date="2023-09" db="EMBL/GenBank/DDBJ databases">
        <authorList>
            <person name="Rey-Velasco X."/>
        </authorList>
    </citation>
    <scope>NUCLEOTIDE SEQUENCE [LARGE SCALE GENOMIC DNA]</scope>
    <source>
        <strain evidence="3 4">F394</strain>
    </source>
</reference>
<dbReference type="Proteomes" id="UP001267426">
    <property type="component" value="Unassembled WGS sequence"/>
</dbReference>
<accession>A0ABU3BPS4</accession>
<evidence type="ECO:0000313" key="4">
    <source>
        <dbReference type="Proteomes" id="UP001267426"/>
    </source>
</evidence>
<protein>
    <submittedName>
        <fullName evidence="3">Uncharacterized protein</fullName>
    </submittedName>
</protein>
<proteinExistence type="predicted"/>
<gene>
    <name evidence="3" type="ORF">RM540_05960</name>
</gene>
<feature type="chain" id="PRO_5045331850" evidence="2">
    <location>
        <begin position="21"/>
        <end position="85"/>
    </location>
</feature>
<dbReference type="EMBL" id="JAVRHT010000010">
    <property type="protein sequence ID" value="MDT0631290.1"/>
    <property type="molecule type" value="Genomic_DNA"/>
</dbReference>
<evidence type="ECO:0000256" key="1">
    <source>
        <dbReference type="SAM" id="MobiDB-lite"/>
    </source>
</evidence>
<feature type="region of interest" description="Disordered" evidence="1">
    <location>
        <begin position="63"/>
        <end position="85"/>
    </location>
</feature>
<feature type="signal peptide" evidence="2">
    <location>
        <begin position="1"/>
        <end position="20"/>
    </location>
</feature>